<dbReference type="EMBL" id="CAKOFQ010007086">
    <property type="protein sequence ID" value="CAH1990387.1"/>
    <property type="molecule type" value="Genomic_DNA"/>
</dbReference>
<gene>
    <name evidence="1" type="ORF">ACAOBT_LOCUS19626</name>
</gene>
<accession>A0A9P0PN08</accession>
<comment type="caution">
    <text evidence="1">The sequence shown here is derived from an EMBL/GenBank/DDBJ whole genome shotgun (WGS) entry which is preliminary data.</text>
</comment>
<keyword evidence="2" id="KW-1185">Reference proteome</keyword>
<dbReference type="Proteomes" id="UP001152888">
    <property type="component" value="Unassembled WGS sequence"/>
</dbReference>
<name>A0A9P0PN08_ACAOB</name>
<reference evidence="1" key="1">
    <citation type="submission" date="2022-03" db="EMBL/GenBank/DDBJ databases">
        <authorList>
            <person name="Sayadi A."/>
        </authorList>
    </citation>
    <scope>NUCLEOTIDE SEQUENCE</scope>
</reference>
<dbReference type="OrthoDB" id="6767101at2759"/>
<protein>
    <submittedName>
        <fullName evidence="1">Uncharacterized protein</fullName>
    </submittedName>
</protein>
<organism evidence="1 2">
    <name type="scientific">Acanthoscelides obtectus</name>
    <name type="common">Bean weevil</name>
    <name type="synonym">Bruchus obtectus</name>
    <dbReference type="NCBI Taxonomy" id="200917"/>
    <lineage>
        <taxon>Eukaryota</taxon>
        <taxon>Metazoa</taxon>
        <taxon>Ecdysozoa</taxon>
        <taxon>Arthropoda</taxon>
        <taxon>Hexapoda</taxon>
        <taxon>Insecta</taxon>
        <taxon>Pterygota</taxon>
        <taxon>Neoptera</taxon>
        <taxon>Endopterygota</taxon>
        <taxon>Coleoptera</taxon>
        <taxon>Polyphaga</taxon>
        <taxon>Cucujiformia</taxon>
        <taxon>Chrysomeloidea</taxon>
        <taxon>Chrysomelidae</taxon>
        <taxon>Bruchinae</taxon>
        <taxon>Bruchini</taxon>
        <taxon>Acanthoscelides</taxon>
    </lineage>
</organism>
<dbReference type="AlphaFoldDB" id="A0A9P0PN08"/>
<proteinExistence type="predicted"/>
<sequence length="63" mass="7339">MKRMWNLDDVTVVPIVLSTTGLIPKDLHRSIEILGLQPNIFKLLQKAVILIIIRIMRRFLSQE</sequence>
<evidence type="ECO:0000313" key="2">
    <source>
        <dbReference type="Proteomes" id="UP001152888"/>
    </source>
</evidence>
<evidence type="ECO:0000313" key="1">
    <source>
        <dbReference type="EMBL" id="CAH1990387.1"/>
    </source>
</evidence>